<name>A0ACB9Z114_9PEZI</name>
<evidence type="ECO:0000313" key="2">
    <source>
        <dbReference type="Proteomes" id="UP001497700"/>
    </source>
</evidence>
<dbReference type="Proteomes" id="UP001497700">
    <property type="component" value="Unassembled WGS sequence"/>
</dbReference>
<reference evidence="1 2" key="1">
    <citation type="journal article" date="2022" name="New Phytol.">
        <title>Ecological generalism drives hyperdiversity of secondary metabolite gene clusters in xylarialean endophytes.</title>
        <authorList>
            <person name="Franco M.E.E."/>
            <person name="Wisecaver J.H."/>
            <person name="Arnold A.E."/>
            <person name="Ju Y.M."/>
            <person name="Slot J.C."/>
            <person name="Ahrendt S."/>
            <person name="Moore L.P."/>
            <person name="Eastman K.E."/>
            <person name="Scott K."/>
            <person name="Konkel Z."/>
            <person name="Mondo S.J."/>
            <person name="Kuo A."/>
            <person name="Hayes R.D."/>
            <person name="Haridas S."/>
            <person name="Andreopoulos B."/>
            <person name="Riley R."/>
            <person name="LaButti K."/>
            <person name="Pangilinan J."/>
            <person name="Lipzen A."/>
            <person name="Amirebrahimi M."/>
            <person name="Yan J."/>
            <person name="Adam C."/>
            <person name="Keymanesh K."/>
            <person name="Ng V."/>
            <person name="Louie K."/>
            <person name="Northen T."/>
            <person name="Drula E."/>
            <person name="Henrissat B."/>
            <person name="Hsieh H.M."/>
            <person name="Youens-Clark K."/>
            <person name="Lutzoni F."/>
            <person name="Miadlikowska J."/>
            <person name="Eastwood D.C."/>
            <person name="Hamelin R.C."/>
            <person name="Grigoriev I.V."/>
            <person name="U'Ren J.M."/>
        </authorList>
    </citation>
    <scope>NUCLEOTIDE SEQUENCE [LARGE SCALE GENOMIC DNA]</scope>
    <source>
        <strain evidence="1 2">CBS 119005</strain>
    </source>
</reference>
<gene>
    <name evidence="1" type="ORF">F4820DRAFT_324008</name>
</gene>
<sequence>MASDGRHGLVCCPISLSTYTSALPLRLRLSRWSHIFLDLDTLKLPLGSFEFSHHRIQDCSYFPHTLLPNSLFHTSNLLHTSYFTNTPQGREISYGPHSHGGFIDYPGPILVVSGNSTQEFASLDHMNNAKAIPFSLLVWRPTADISGADAGYFNTYTEMLALGSYS</sequence>
<evidence type="ECO:0000313" key="1">
    <source>
        <dbReference type="EMBL" id="KAI4864885.1"/>
    </source>
</evidence>
<proteinExistence type="predicted"/>
<comment type="caution">
    <text evidence="1">The sequence shown here is derived from an EMBL/GenBank/DDBJ whole genome shotgun (WGS) entry which is preliminary data.</text>
</comment>
<accession>A0ACB9Z114</accession>
<dbReference type="EMBL" id="MU393480">
    <property type="protein sequence ID" value="KAI4864885.1"/>
    <property type="molecule type" value="Genomic_DNA"/>
</dbReference>
<keyword evidence="2" id="KW-1185">Reference proteome</keyword>
<protein>
    <submittedName>
        <fullName evidence="1">Uncharacterized protein</fullName>
    </submittedName>
</protein>
<organism evidence="1 2">
    <name type="scientific">Hypoxylon rubiginosum</name>
    <dbReference type="NCBI Taxonomy" id="110542"/>
    <lineage>
        <taxon>Eukaryota</taxon>
        <taxon>Fungi</taxon>
        <taxon>Dikarya</taxon>
        <taxon>Ascomycota</taxon>
        <taxon>Pezizomycotina</taxon>
        <taxon>Sordariomycetes</taxon>
        <taxon>Xylariomycetidae</taxon>
        <taxon>Xylariales</taxon>
        <taxon>Hypoxylaceae</taxon>
        <taxon>Hypoxylon</taxon>
    </lineage>
</organism>